<dbReference type="PANTHER" id="PTHR33281">
    <property type="entry name" value="UPF0187 PROTEIN YNEE"/>
    <property type="match status" value="1"/>
</dbReference>
<keyword evidence="6 7" id="KW-0472">Membrane</keyword>
<keyword evidence="3 7" id="KW-0812">Transmembrane</keyword>
<dbReference type="PANTHER" id="PTHR33281:SF20">
    <property type="match status" value="1"/>
</dbReference>
<dbReference type="AlphaFoldDB" id="A0ABD3Q1D3"/>
<evidence type="ECO:0000256" key="7">
    <source>
        <dbReference type="SAM" id="Phobius"/>
    </source>
</evidence>
<evidence type="ECO:0000256" key="3">
    <source>
        <dbReference type="ARBA" id="ARBA00022692"/>
    </source>
</evidence>
<evidence type="ECO:0000256" key="2">
    <source>
        <dbReference type="ARBA" id="ARBA00022448"/>
    </source>
</evidence>
<protein>
    <submittedName>
        <fullName evidence="8">Uncharacterized protein</fullName>
    </submittedName>
</protein>
<keyword evidence="4 7" id="KW-1133">Transmembrane helix</keyword>
<organism evidence="8 9">
    <name type="scientific">Cyclotella atomus</name>
    <dbReference type="NCBI Taxonomy" id="382360"/>
    <lineage>
        <taxon>Eukaryota</taxon>
        <taxon>Sar</taxon>
        <taxon>Stramenopiles</taxon>
        <taxon>Ochrophyta</taxon>
        <taxon>Bacillariophyta</taxon>
        <taxon>Coscinodiscophyceae</taxon>
        <taxon>Thalassiosirophycidae</taxon>
        <taxon>Stephanodiscales</taxon>
        <taxon>Stephanodiscaceae</taxon>
        <taxon>Cyclotella</taxon>
    </lineage>
</organism>
<evidence type="ECO:0000256" key="5">
    <source>
        <dbReference type="ARBA" id="ARBA00023065"/>
    </source>
</evidence>
<keyword evidence="5" id="KW-0406">Ion transport</keyword>
<dbReference type="Proteomes" id="UP001530400">
    <property type="component" value="Unassembled WGS sequence"/>
</dbReference>
<evidence type="ECO:0000256" key="6">
    <source>
        <dbReference type="ARBA" id="ARBA00023136"/>
    </source>
</evidence>
<evidence type="ECO:0000256" key="1">
    <source>
        <dbReference type="ARBA" id="ARBA00004141"/>
    </source>
</evidence>
<dbReference type="InterPro" id="IPR044669">
    <property type="entry name" value="YneE/VCCN1/2-like"/>
</dbReference>
<feature type="transmembrane region" description="Helical" evidence="7">
    <location>
        <begin position="239"/>
        <end position="262"/>
    </location>
</feature>
<comment type="caution">
    <text evidence="8">The sequence shown here is derived from an EMBL/GenBank/DDBJ whole genome shotgun (WGS) entry which is preliminary data.</text>
</comment>
<dbReference type="GO" id="GO:0006811">
    <property type="term" value="P:monoatomic ion transport"/>
    <property type="evidence" value="ECO:0007669"/>
    <property type="project" value="UniProtKB-KW"/>
</dbReference>
<name>A0ABD3Q1D3_9STRA</name>
<keyword evidence="2" id="KW-0813">Transport</keyword>
<reference evidence="8 9" key="1">
    <citation type="submission" date="2024-10" db="EMBL/GenBank/DDBJ databases">
        <title>Updated reference genomes for cyclostephanoid diatoms.</title>
        <authorList>
            <person name="Roberts W.R."/>
            <person name="Alverson A.J."/>
        </authorList>
    </citation>
    <scope>NUCLEOTIDE SEQUENCE [LARGE SCALE GENOMIC DNA]</scope>
    <source>
        <strain evidence="8 9">AJA010-31</strain>
    </source>
</reference>
<evidence type="ECO:0000313" key="9">
    <source>
        <dbReference type="Proteomes" id="UP001530400"/>
    </source>
</evidence>
<dbReference type="GO" id="GO:0016020">
    <property type="term" value="C:membrane"/>
    <property type="evidence" value="ECO:0007669"/>
    <property type="project" value="UniProtKB-SubCell"/>
</dbReference>
<feature type="transmembrane region" description="Helical" evidence="7">
    <location>
        <begin position="39"/>
        <end position="60"/>
    </location>
</feature>
<feature type="transmembrane region" description="Helical" evidence="7">
    <location>
        <begin position="66"/>
        <end position="87"/>
    </location>
</feature>
<feature type="transmembrane region" description="Helical" evidence="7">
    <location>
        <begin position="274"/>
        <end position="291"/>
    </location>
</feature>
<comment type="subcellular location">
    <subcellularLocation>
        <location evidence="1">Membrane</location>
        <topology evidence="1">Multi-pass membrane protein</topology>
    </subcellularLocation>
</comment>
<keyword evidence="9" id="KW-1185">Reference proteome</keyword>
<evidence type="ECO:0000313" key="8">
    <source>
        <dbReference type="EMBL" id="KAL3794229.1"/>
    </source>
</evidence>
<dbReference type="Pfam" id="PF25539">
    <property type="entry name" value="Bestrophin_2"/>
    <property type="match status" value="1"/>
</dbReference>
<evidence type="ECO:0000256" key="4">
    <source>
        <dbReference type="ARBA" id="ARBA00022989"/>
    </source>
</evidence>
<dbReference type="EMBL" id="JALLPJ020000365">
    <property type="protein sequence ID" value="KAL3794229.1"/>
    <property type="molecule type" value="Genomic_DNA"/>
</dbReference>
<sequence>MKSHRDSSTSRLGSGGYNDHNEFSISHPFAIVFRYAGTVWPLVLPYCILNVVILTLLTILQNTFQVHLSILPQGHALMSLLIAYLGVSKVNLAYERYMTAQISTGHALMILRELNQLALTLTENCSGEEADEWRSTTHQSIIQLIHETVATLRDGSHAALLARNVDRMNSNLGATAVTGLDDPMVLIHALRSHLYHDSMILSNKADEQLQLLERCKMVDLLHEFVMSYRNLLRIASTPLPFALVQMGRTFIFIWVVTIPFVLSGGDFLQQYPSAFSFVILLTCGFLGLEFVSRMLSNPFGDEIKNDLNIKGMGAAAIIGIENDSRSWKEDYEKKKQIRAARSDERGNSLSSISSRSLREFVQTRQKSIRNSGRFVHLDSVEDNQTNYLNMDYG</sequence>
<gene>
    <name evidence="8" type="ORF">ACHAWO_006473</name>
</gene>
<proteinExistence type="predicted"/>
<accession>A0ABD3Q1D3</accession>